<evidence type="ECO:0000256" key="8">
    <source>
        <dbReference type="ARBA" id="ARBA00023004"/>
    </source>
</evidence>
<comment type="cofactor">
    <cofactor evidence="1">
        <name>[4Fe-4S] cluster</name>
        <dbReference type="ChEBI" id="CHEBI:49883"/>
    </cofactor>
</comment>
<keyword evidence="4" id="KW-0004">4Fe-4S</keyword>
<dbReference type="EC" id="2.5.1.72" evidence="3 10"/>
<dbReference type="Pfam" id="PF02445">
    <property type="entry name" value="NadA"/>
    <property type="match status" value="1"/>
</dbReference>
<name>A0ABU7R7Z4_9ACTN</name>
<sequence length="311" mass="34317">MVTDSMRAEVERLKREKDAVILAHYYVEDDAQDLADFVGDSFYLARKAKELSCATLVFAGVEFMAESAKLLSPEKRVLMPDPTAGCPMAHMVRRSTVEEARERYGEDLAVVCYVNSTTETKALSDVCVTSSNAVRIVGRLPQRNVLFIPDMHLGHYVAEQVPSKNVILNDGFCVTHEAIELVEVQELRAQHPGAVVCAHPECASWVVDEADYVGSTSGIIERVVSGAEEDYVICTVHGVHHEIDLRLAATGQQGRKRYYFPRTTPVCPNMAKVTGGKVLACLRDGTGETDVDERFAAGARRALDRMLELAR</sequence>
<dbReference type="Proteomes" id="UP001332931">
    <property type="component" value="Unassembled WGS sequence"/>
</dbReference>
<comment type="caution">
    <text evidence="11">The sequence shown here is derived from an EMBL/GenBank/DDBJ whole genome shotgun (WGS) entry which is preliminary data.</text>
</comment>
<dbReference type="RefSeq" id="WP_330957417.1">
    <property type="nucleotide sequence ID" value="NZ_JAZGJQ010000001.1"/>
</dbReference>
<dbReference type="InterPro" id="IPR003473">
    <property type="entry name" value="NadA"/>
</dbReference>
<evidence type="ECO:0000313" key="11">
    <source>
        <dbReference type="EMBL" id="MEE6146653.1"/>
    </source>
</evidence>
<keyword evidence="9" id="KW-0411">Iron-sulfur</keyword>
<keyword evidence="8" id="KW-0408">Iron</keyword>
<evidence type="ECO:0000256" key="6">
    <source>
        <dbReference type="ARBA" id="ARBA00022679"/>
    </source>
</evidence>
<dbReference type="EMBL" id="JAZGJQ010000001">
    <property type="protein sequence ID" value="MEE6146653.1"/>
    <property type="molecule type" value="Genomic_DNA"/>
</dbReference>
<evidence type="ECO:0000313" key="12">
    <source>
        <dbReference type="Proteomes" id="UP001332931"/>
    </source>
</evidence>
<evidence type="ECO:0000256" key="3">
    <source>
        <dbReference type="ARBA" id="ARBA00012669"/>
    </source>
</evidence>
<dbReference type="InterPro" id="IPR036094">
    <property type="entry name" value="NadA_sf"/>
</dbReference>
<evidence type="ECO:0000256" key="1">
    <source>
        <dbReference type="ARBA" id="ARBA00001966"/>
    </source>
</evidence>
<reference evidence="11 12" key="1">
    <citation type="submission" date="2024-01" db="EMBL/GenBank/DDBJ databases">
        <title>Description of Olsenella sp. nov., isolated from pig feces.</title>
        <authorList>
            <person name="Chang Y.-H."/>
        </authorList>
    </citation>
    <scope>NUCLEOTIDE SEQUENCE [LARGE SCALE GENOMIC DNA]</scope>
    <source>
        <strain evidence="11 12">YH-ols2223</strain>
    </source>
</reference>
<dbReference type="NCBIfam" id="NF006878">
    <property type="entry name" value="PRK09375.1-2"/>
    <property type="match status" value="1"/>
</dbReference>
<gene>
    <name evidence="11" type="primary">nadA</name>
    <name evidence="11" type="ORF">VXJ25_01380</name>
</gene>
<dbReference type="PANTHER" id="PTHR30573">
    <property type="entry name" value="QUINOLINATE SYNTHETASE A"/>
    <property type="match status" value="1"/>
</dbReference>
<evidence type="ECO:0000256" key="2">
    <source>
        <dbReference type="ARBA" id="ARBA00005065"/>
    </source>
</evidence>
<keyword evidence="6 11" id="KW-0808">Transferase</keyword>
<evidence type="ECO:0000256" key="9">
    <source>
        <dbReference type="ARBA" id="ARBA00023014"/>
    </source>
</evidence>
<keyword evidence="7" id="KW-0479">Metal-binding</keyword>
<keyword evidence="5" id="KW-0662">Pyridine nucleotide biosynthesis</keyword>
<keyword evidence="12" id="KW-1185">Reference proteome</keyword>
<evidence type="ECO:0000256" key="5">
    <source>
        <dbReference type="ARBA" id="ARBA00022642"/>
    </source>
</evidence>
<dbReference type="Gene3D" id="3.40.50.10800">
    <property type="entry name" value="NadA-like"/>
    <property type="match status" value="3"/>
</dbReference>
<evidence type="ECO:0000256" key="4">
    <source>
        <dbReference type="ARBA" id="ARBA00022485"/>
    </source>
</evidence>
<accession>A0ABU7R7Z4</accession>
<dbReference type="PANTHER" id="PTHR30573:SF0">
    <property type="entry name" value="QUINOLINATE SYNTHASE, CHLOROPLASTIC"/>
    <property type="match status" value="1"/>
</dbReference>
<dbReference type="NCBIfam" id="TIGR00550">
    <property type="entry name" value="nadA"/>
    <property type="match status" value="1"/>
</dbReference>
<protein>
    <recommendedName>
        <fullName evidence="3 10">Quinolinate synthase</fullName>
        <ecNumber evidence="3 10">2.5.1.72</ecNumber>
    </recommendedName>
</protein>
<evidence type="ECO:0000256" key="10">
    <source>
        <dbReference type="NCBIfam" id="TIGR00550"/>
    </source>
</evidence>
<comment type="pathway">
    <text evidence="2">Cofactor biosynthesis; NAD(+) biosynthesis; quinolinate from iminoaspartate: step 1/1.</text>
</comment>
<dbReference type="GO" id="GO:0016740">
    <property type="term" value="F:transferase activity"/>
    <property type="evidence" value="ECO:0007669"/>
    <property type="project" value="UniProtKB-KW"/>
</dbReference>
<evidence type="ECO:0000256" key="7">
    <source>
        <dbReference type="ARBA" id="ARBA00022723"/>
    </source>
</evidence>
<organism evidence="11 12">
    <name type="scientific">Olsenella absiana</name>
    <dbReference type="NCBI Taxonomy" id="3115222"/>
    <lineage>
        <taxon>Bacteria</taxon>
        <taxon>Bacillati</taxon>
        <taxon>Actinomycetota</taxon>
        <taxon>Coriobacteriia</taxon>
        <taxon>Coriobacteriales</taxon>
        <taxon>Atopobiaceae</taxon>
        <taxon>Olsenella</taxon>
    </lineage>
</organism>
<proteinExistence type="predicted"/>
<dbReference type="SUPFAM" id="SSF142754">
    <property type="entry name" value="NadA-like"/>
    <property type="match status" value="1"/>
</dbReference>